<reference evidence="8 9" key="1">
    <citation type="submission" date="2016-05" db="EMBL/GenBank/DDBJ databases">
        <title>Genome Sequence of Pseudomonas citronellolis Strain SJTE-3, an Estrogens and Persistent Organic Pollutants degradation strain.</title>
        <authorList>
            <person name="Liang R."/>
        </authorList>
    </citation>
    <scope>NUCLEOTIDE SEQUENCE [LARGE SCALE GENOMIC DNA]</scope>
    <source>
        <strain evidence="8 9">SJTE-3</strain>
    </source>
</reference>
<comment type="similarity">
    <text evidence="6">Belongs to the sigma-70 factor family. FliA subfamily.</text>
</comment>
<dbReference type="PIRSF" id="PIRSF000770">
    <property type="entry name" value="RNA_pol_sigma-SigE/K"/>
    <property type="match status" value="1"/>
</dbReference>
<dbReference type="SUPFAM" id="SSF88659">
    <property type="entry name" value="Sigma3 and sigma4 domains of RNA polymerase sigma factors"/>
    <property type="match status" value="2"/>
</dbReference>
<name>A0A1A9KAT0_9PSED</name>
<dbReference type="InterPro" id="IPR012845">
    <property type="entry name" value="RNA_pol_sigma_FliA_WhiG"/>
</dbReference>
<organism evidence="8 9">
    <name type="scientific">Pseudomonas citronellolis</name>
    <dbReference type="NCBI Taxonomy" id="53408"/>
    <lineage>
        <taxon>Bacteria</taxon>
        <taxon>Pseudomonadati</taxon>
        <taxon>Pseudomonadota</taxon>
        <taxon>Gammaproteobacteria</taxon>
        <taxon>Pseudomonadales</taxon>
        <taxon>Pseudomonadaceae</taxon>
        <taxon>Pseudomonas</taxon>
    </lineage>
</organism>
<dbReference type="PROSITE" id="PS00715">
    <property type="entry name" value="SIGMA70_1"/>
    <property type="match status" value="1"/>
</dbReference>
<dbReference type="GO" id="GO:0005737">
    <property type="term" value="C:cytoplasm"/>
    <property type="evidence" value="ECO:0007669"/>
    <property type="project" value="UniProtKB-SubCell"/>
</dbReference>
<dbReference type="HAMAP" id="MF_00962">
    <property type="entry name" value="Sigma70_FliA"/>
    <property type="match status" value="1"/>
</dbReference>
<dbReference type="InterPro" id="IPR013325">
    <property type="entry name" value="RNA_pol_sigma_r2"/>
</dbReference>
<dbReference type="GO" id="GO:0003677">
    <property type="term" value="F:DNA binding"/>
    <property type="evidence" value="ECO:0007669"/>
    <property type="project" value="UniProtKB-UniRule"/>
</dbReference>
<evidence type="ECO:0000256" key="5">
    <source>
        <dbReference type="ARBA" id="ARBA00023163"/>
    </source>
</evidence>
<dbReference type="InterPro" id="IPR007630">
    <property type="entry name" value="RNA_pol_sigma70_r4"/>
</dbReference>
<dbReference type="AlphaFoldDB" id="A0A1A9KAT0"/>
<dbReference type="RefSeq" id="WP_064582455.1">
    <property type="nucleotide sequence ID" value="NZ_CP015878.1"/>
</dbReference>
<dbReference type="Pfam" id="PF04545">
    <property type="entry name" value="Sigma70_r4"/>
    <property type="match status" value="1"/>
</dbReference>
<comment type="function">
    <text evidence="6">Sigma factors are initiation factors that promote the attachment of RNA polymerase to specific initiation sites and are then released. This sigma factor controls the expression of flagella-related genes.</text>
</comment>
<feature type="DNA-binding region" description="H-T-H motif" evidence="6">
    <location>
        <begin position="212"/>
        <end position="231"/>
    </location>
</feature>
<dbReference type="PRINTS" id="PR00046">
    <property type="entry name" value="SIGMA70FCT"/>
</dbReference>
<feature type="domain" description="RNA polymerase sigma-70" evidence="7">
    <location>
        <begin position="49"/>
        <end position="62"/>
    </location>
</feature>
<feature type="region of interest" description="Sigma-70 factor domain-4" evidence="6">
    <location>
        <begin position="190"/>
        <end position="238"/>
    </location>
</feature>
<dbReference type="PANTHER" id="PTHR30385">
    <property type="entry name" value="SIGMA FACTOR F FLAGELLAR"/>
    <property type="match status" value="1"/>
</dbReference>
<dbReference type="CDD" id="cd06171">
    <property type="entry name" value="Sigma70_r4"/>
    <property type="match status" value="1"/>
</dbReference>
<dbReference type="Gene3D" id="1.20.140.160">
    <property type="match status" value="1"/>
</dbReference>
<evidence type="ECO:0000256" key="6">
    <source>
        <dbReference type="HAMAP-Rule" id="MF_00962"/>
    </source>
</evidence>
<dbReference type="EMBL" id="CP015878">
    <property type="protein sequence ID" value="ANI14093.1"/>
    <property type="molecule type" value="Genomic_DNA"/>
</dbReference>
<keyword evidence="2 6" id="KW-0805">Transcription regulation</keyword>
<dbReference type="InterPro" id="IPR013324">
    <property type="entry name" value="RNA_pol_sigma_r3/r4-like"/>
</dbReference>
<dbReference type="InterPro" id="IPR000943">
    <property type="entry name" value="RNA_pol_sigma70"/>
</dbReference>
<dbReference type="InterPro" id="IPR007624">
    <property type="entry name" value="RNA_pol_sigma70_r3"/>
</dbReference>
<dbReference type="FunFam" id="1.10.1740.10:FF:000002">
    <property type="entry name" value="RNA polymerase sigma factor FliA"/>
    <property type="match status" value="1"/>
</dbReference>
<dbReference type="Pfam" id="PF04539">
    <property type="entry name" value="Sigma70_r3"/>
    <property type="match status" value="1"/>
</dbReference>
<feature type="region of interest" description="Sigma-70 factor domain-2" evidence="6">
    <location>
        <begin position="22"/>
        <end position="94"/>
    </location>
</feature>
<dbReference type="GO" id="GO:0006352">
    <property type="term" value="P:DNA-templated transcription initiation"/>
    <property type="evidence" value="ECO:0007669"/>
    <property type="project" value="UniProtKB-UniRule"/>
</dbReference>
<dbReference type="InterPro" id="IPR028617">
    <property type="entry name" value="Sigma70_FliA"/>
</dbReference>
<evidence type="ECO:0000259" key="7">
    <source>
        <dbReference type="PROSITE" id="PS00715"/>
    </source>
</evidence>
<comment type="caution">
    <text evidence="6">Lacks conserved residue(s) required for the propagation of feature annotation.</text>
</comment>
<evidence type="ECO:0000256" key="3">
    <source>
        <dbReference type="ARBA" id="ARBA00023082"/>
    </source>
</evidence>
<dbReference type="Pfam" id="PF04542">
    <property type="entry name" value="Sigma70_r2"/>
    <property type="match status" value="1"/>
</dbReference>
<dbReference type="Proteomes" id="UP000077748">
    <property type="component" value="Chromosome"/>
</dbReference>
<evidence type="ECO:0000313" key="8">
    <source>
        <dbReference type="EMBL" id="ANI14093.1"/>
    </source>
</evidence>
<dbReference type="Gene3D" id="1.10.1740.10">
    <property type="match status" value="1"/>
</dbReference>
<keyword evidence="4 6" id="KW-0238">DNA-binding</keyword>
<dbReference type="PANTHER" id="PTHR30385:SF7">
    <property type="entry name" value="RNA POLYMERASE SIGMA FACTOR FLIA"/>
    <property type="match status" value="1"/>
</dbReference>
<dbReference type="SUPFAM" id="SSF88946">
    <property type="entry name" value="Sigma2 domain of RNA polymerase sigma factors"/>
    <property type="match status" value="1"/>
</dbReference>
<keyword evidence="3 6" id="KW-0731">Sigma factor</keyword>
<evidence type="ECO:0000256" key="2">
    <source>
        <dbReference type="ARBA" id="ARBA00023015"/>
    </source>
</evidence>
<dbReference type="NCBIfam" id="TIGR02937">
    <property type="entry name" value="sigma70-ECF"/>
    <property type="match status" value="1"/>
</dbReference>
<dbReference type="NCBIfam" id="NF005413">
    <property type="entry name" value="PRK06986.1"/>
    <property type="match status" value="1"/>
</dbReference>
<comment type="subcellular location">
    <subcellularLocation>
        <location evidence="6">Cytoplasm</location>
    </subcellularLocation>
</comment>
<keyword evidence="5 6" id="KW-0804">Transcription</keyword>
<dbReference type="InterPro" id="IPR014284">
    <property type="entry name" value="RNA_pol_sigma-70_dom"/>
</dbReference>
<protein>
    <recommendedName>
        <fullName evidence="6">RNA polymerase sigma factor FliA</fullName>
    </recommendedName>
    <alternativeName>
        <fullName evidence="6">RNA polymerase sigma factor for flagellar operon</fullName>
    </alternativeName>
    <alternativeName>
        <fullName evidence="6">Sigma F</fullName>
    </alternativeName>
    <alternativeName>
        <fullName evidence="6">Sigma-28</fullName>
    </alternativeName>
</protein>
<keyword evidence="1 6" id="KW-0963">Cytoplasm</keyword>
<accession>A0A1A9KAT0</accession>
<evidence type="ECO:0000256" key="1">
    <source>
        <dbReference type="ARBA" id="ARBA00022490"/>
    </source>
</evidence>
<dbReference type="GO" id="GO:0016987">
    <property type="term" value="F:sigma factor activity"/>
    <property type="evidence" value="ECO:0007669"/>
    <property type="project" value="UniProtKB-UniRule"/>
</dbReference>
<proteinExistence type="inferred from homology"/>
<sequence length="247" mass="27707">MMSGSGALMYSKTQARNAQEELIQRYAPLVKRIAYHLLGRLPASVQVEDLMQAGMIGLLEAAKKYDHGKGASFETYAGIRIRGAMLDEVRKGDWAPRSVHRNTRMVSDAIRTIEARTGRDAKDQEVAAELNMSLDDYYAILSDTQGSRLYSFDDLLQEGAQGPAEDTTHLDNEPSHGLEDERFQQALADAITKLPERERLVLALYYDEELNLKEIGEVLGVSESRVSQLHSQCAARLRARLSEWRAH</sequence>
<feature type="short sequence motif" description="Interaction with polymerase core subunit RpoC" evidence="6">
    <location>
        <begin position="49"/>
        <end position="52"/>
    </location>
</feature>
<dbReference type="NCBIfam" id="TIGR02479">
    <property type="entry name" value="FliA_WhiG"/>
    <property type="match status" value="1"/>
</dbReference>
<evidence type="ECO:0000256" key="4">
    <source>
        <dbReference type="ARBA" id="ARBA00023125"/>
    </source>
</evidence>
<dbReference type="FunFam" id="1.20.140.160:FF:000001">
    <property type="entry name" value="RNA polymerase sigma factor FliA"/>
    <property type="match status" value="1"/>
</dbReference>
<dbReference type="InterPro" id="IPR007627">
    <property type="entry name" value="RNA_pol_sigma70_r2"/>
</dbReference>
<gene>
    <name evidence="6" type="primary">fliA</name>
    <name evidence="8" type="ORF">A9C11_08945</name>
</gene>
<evidence type="ECO:0000313" key="9">
    <source>
        <dbReference type="Proteomes" id="UP000077748"/>
    </source>
</evidence>
<dbReference type="GO" id="GO:0003899">
    <property type="term" value="F:DNA-directed RNA polymerase activity"/>
    <property type="evidence" value="ECO:0007669"/>
    <property type="project" value="InterPro"/>
</dbReference>